<keyword evidence="1" id="KW-1160">Virus entry into host cell</keyword>
<accession>A0A6H0DIU6</accession>
<protein>
    <recommendedName>
        <fullName evidence="4">Maturation protein</fullName>
    </recommendedName>
</protein>
<evidence type="ECO:0000256" key="1">
    <source>
        <dbReference type="ARBA" id="ARBA00023104"/>
    </source>
</evidence>
<dbReference type="GO" id="GO:0039666">
    <property type="term" value="P:virion attachment to host cell pilus"/>
    <property type="evidence" value="ECO:0007669"/>
    <property type="project" value="UniProtKB-KW"/>
</dbReference>
<dbReference type="InterPro" id="IPR005563">
    <property type="entry name" value="A_protein"/>
</dbReference>
<reference evidence="3" key="1">
    <citation type="submission" date="2020-01" db="EMBL/GenBank/DDBJ databases">
        <title>Sustained virome diversity in Antarctic penguins and their ticks: geographical connectedness and no evidence for low pathogen pressure.</title>
        <authorList>
            <person name="Wille M."/>
            <person name="Harvey E."/>
            <person name="Shi M."/>
            <person name="Gonzalez-Acuna D."/>
            <person name="Holmes E.C."/>
            <person name="Hurt A.C."/>
        </authorList>
    </citation>
    <scope>NUCLEOTIDE SEQUENCE</scope>
    <source>
        <strain evidence="3">Antarctic79</strain>
    </source>
</reference>
<name>A0A6H0DIU6_9VIRU</name>
<proteinExistence type="inferred from homology"/>
<keyword evidence="1" id="KW-0946">Virion</keyword>
<keyword evidence="1" id="KW-1175">Viral attachment to host cell pilus</keyword>
<evidence type="ECO:0000256" key="2">
    <source>
        <dbReference type="ARBA" id="ARBA00035110"/>
    </source>
</evidence>
<sequence>MSILVSDKPAQVVLTPRSTKSWPEFKSPLHSARPPFTIDGVKPLIGQSPLDRWKDDSKSRKGESFKKIRQSGEIKMTPYRVGYRESSFRESTVHCRRVIFYHRYDSDTWQYDTEVATASVRFGMEALNDLPPTTPTENYGGIHLNEVASTRAELRNAVRSELASTYDVLTELAEMGETIHFLVTAVKKAARPLQTIAELSKNARRKGASKEAHSTVTQKWMEYRYAIGPLLYSIADIQKLLEEKDNIYTTARKSSTVVTQGISADVLRSVRQTQVCIITQGGVNLRACGKTRYTAEGLARLADQISFNPLKTSWELIPYSFVIDWVLNVGDWLESISRLDFARQRVFSESVKQVITEDTYLVTYDPARELRWGSGDHTYRMHVGDNTQYHHLKRVKEDSYDRNLFEPEVELKLSDQILTWKRSIDAYVLSLRPLLSVLRRLK</sequence>
<organism evidence="3">
    <name type="scientific">Riiser virus</name>
    <dbReference type="NCBI Taxonomy" id="2707256"/>
    <lineage>
        <taxon>Viruses</taxon>
        <taxon>Riboviria</taxon>
    </lineage>
</organism>
<keyword evidence="1" id="KW-0945">Host-virus interaction</keyword>
<evidence type="ECO:0008006" key="4">
    <source>
        <dbReference type="Google" id="ProtNLM"/>
    </source>
</evidence>
<comment type="similarity">
    <text evidence="2">Belongs to the Leviviricetes maturation protein family.</text>
</comment>
<dbReference type="EMBL" id="MT025144">
    <property type="protein sequence ID" value="QIS88028.1"/>
    <property type="molecule type" value="Genomic_RNA"/>
</dbReference>
<dbReference type="Pfam" id="PF03863">
    <property type="entry name" value="Phage_mat-A"/>
    <property type="match status" value="1"/>
</dbReference>
<keyword evidence="1" id="KW-1161">Viral attachment to host cell</keyword>
<evidence type="ECO:0000313" key="3">
    <source>
        <dbReference type="EMBL" id="QIS88028.1"/>
    </source>
</evidence>